<comment type="subcellular location">
    <subcellularLocation>
        <location evidence="4">Cytoplasm</location>
    </subcellularLocation>
</comment>
<dbReference type="PIRSF" id="PIRSF000193">
    <property type="entry name" value="Pyrrol-5-carb_rd"/>
    <property type="match status" value="1"/>
</dbReference>
<evidence type="ECO:0000313" key="9">
    <source>
        <dbReference type="Proteomes" id="UP000270743"/>
    </source>
</evidence>
<keyword evidence="4" id="KW-0028">Amino-acid biosynthesis</keyword>
<dbReference type="InterPro" id="IPR000304">
    <property type="entry name" value="Pyrroline-COOH_reductase"/>
</dbReference>
<dbReference type="Gene3D" id="1.10.3730.10">
    <property type="entry name" value="ProC C-terminal domain-like"/>
    <property type="match status" value="1"/>
</dbReference>
<organism evidence="8 9">
    <name type="scientific">Paracoccus haematequi</name>
    <dbReference type="NCBI Taxonomy" id="2491866"/>
    <lineage>
        <taxon>Bacteria</taxon>
        <taxon>Pseudomonadati</taxon>
        <taxon>Pseudomonadota</taxon>
        <taxon>Alphaproteobacteria</taxon>
        <taxon>Rhodobacterales</taxon>
        <taxon>Paracoccaceae</taxon>
        <taxon>Paracoccus</taxon>
    </lineage>
</organism>
<dbReference type="PANTHER" id="PTHR11645:SF0">
    <property type="entry name" value="PYRROLINE-5-CARBOXYLATE REDUCTASE 3"/>
    <property type="match status" value="1"/>
</dbReference>
<dbReference type="Pfam" id="PF03807">
    <property type="entry name" value="F420_oxidored"/>
    <property type="match status" value="1"/>
</dbReference>
<gene>
    <name evidence="8" type="primary">proC_3</name>
    <name evidence="4" type="synonym">proC</name>
    <name evidence="8" type="ORF">PARHAE_03194</name>
</gene>
<evidence type="ECO:0000256" key="2">
    <source>
        <dbReference type="ARBA" id="ARBA00022857"/>
    </source>
</evidence>
<evidence type="ECO:0000256" key="1">
    <source>
        <dbReference type="ARBA" id="ARBA00005525"/>
    </source>
</evidence>
<feature type="domain" description="Pyrroline-5-carboxylate reductase dimerisation" evidence="7">
    <location>
        <begin position="152"/>
        <end position="256"/>
    </location>
</feature>
<dbReference type="AlphaFoldDB" id="A0A447IR42"/>
<dbReference type="SUPFAM" id="SSF48179">
    <property type="entry name" value="6-phosphogluconate dehydrogenase C-terminal domain-like"/>
    <property type="match status" value="1"/>
</dbReference>
<dbReference type="SUPFAM" id="SSF51735">
    <property type="entry name" value="NAD(P)-binding Rossmann-fold domains"/>
    <property type="match status" value="1"/>
</dbReference>
<dbReference type="OrthoDB" id="8418678at2"/>
<protein>
    <recommendedName>
        <fullName evidence="4">Pyrroline-5-carboxylate reductase</fullName>
        <shortName evidence="4">P5C reductase</shortName>
        <shortName evidence="4">P5CR</shortName>
        <ecNumber evidence="4">1.5.1.2</ecNumber>
    </recommendedName>
    <alternativeName>
        <fullName evidence="4">PCA reductase</fullName>
    </alternativeName>
</protein>
<dbReference type="GO" id="GO:0055129">
    <property type="term" value="P:L-proline biosynthetic process"/>
    <property type="evidence" value="ECO:0007669"/>
    <property type="project" value="UniProtKB-UniRule"/>
</dbReference>
<keyword evidence="2 4" id="KW-0521">NADP</keyword>
<dbReference type="InterPro" id="IPR028939">
    <property type="entry name" value="P5C_Rdtase_cat_N"/>
</dbReference>
<evidence type="ECO:0000259" key="7">
    <source>
        <dbReference type="Pfam" id="PF14748"/>
    </source>
</evidence>
<keyword evidence="4" id="KW-0641">Proline biosynthesis</keyword>
<dbReference type="InterPro" id="IPR029036">
    <property type="entry name" value="P5CR_dimer"/>
</dbReference>
<keyword evidence="3 4" id="KW-0560">Oxidoreductase</keyword>
<dbReference type="GO" id="GO:0005737">
    <property type="term" value="C:cytoplasm"/>
    <property type="evidence" value="ECO:0007669"/>
    <property type="project" value="UniProtKB-SubCell"/>
</dbReference>
<feature type="domain" description="Pyrroline-5-carboxylate reductase catalytic N-terminal" evidence="6">
    <location>
        <begin position="2"/>
        <end position="91"/>
    </location>
</feature>
<dbReference type="RefSeq" id="WP_126155593.1">
    <property type="nucleotide sequence ID" value="NZ_UZWE01000047.1"/>
</dbReference>
<dbReference type="Proteomes" id="UP000270743">
    <property type="component" value="Unassembled WGS sequence"/>
</dbReference>
<name>A0A447IR42_9RHOB</name>
<comment type="pathway">
    <text evidence="4">Amino-acid biosynthesis; L-proline biosynthesis; L-proline from L-glutamate 5-semialdehyde: step 1/1.</text>
</comment>
<dbReference type="GO" id="GO:0004735">
    <property type="term" value="F:pyrroline-5-carboxylate reductase activity"/>
    <property type="evidence" value="ECO:0007669"/>
    <property type="project" value="UniProtKB-UniRule"/>
</dbReference>
<dbReference type="EMBL" id="UZWE01000047">
    <property type="protein sequence ID" value="VDS09984.1"/>
    <property type="molecule type" value="Genomic_DNA"/>
</dbReference>
<dbReference type="InterPro" id="IPR008927">
    <property type="entry name" value="6-PGluconate_DH-like_C_sf"/>
</dbReference>
<proteinExistence type="inferred from homology"/>
<dbReference type="UniPathway" id="UPA00098">
    <property type="reaction ID" value="UER00361"/>
</dbReference>
<dbReference type="PANTHER" id="PTHR11645">
    <property type="entry name" value="PYRROLINE-5-CARBOXYLATE REDUCTASE"/>
    <property type="match status" value="1"/>
</dbReference>
<reference evidence="8 9" key="1">
    <citation type="submission" date="2018-12" db="EMBL/GenBank/DDBJ databases">
        <authorList>
            <person name="Criscuolo A."/>
        </authorList>
    </citation>
    <scope>NUCLEOTIDE SEQUENCE [LARGE SCALE GENOMIC DNA]</scope>
    <source>
        <strain evidence="8">ACIP1116241</strain>
    </source>
</reference>
<dbReference type="Gene3D" id="3.40.50.720">
    <property type="entry name" value="NAD(P)-binding Rossmann-like Domain"/>
    <property type="match status" value="1"/>
</dbReference>
<evidence type="ECO:0000313" key="8">
    <source>
        <dbReference type="EMBL" id="VDS09984.1"/>
    </source>
</evidence>
<keyword evidence="9" id="KW-1185">Reference proteome</keyword>
<comment type="catalytic activity">
    <reaction evidence="4">
        <text>L-proline + NAD(+) = (S)-1-pyrroline-5-carboxylate + NADH + 2 H(+)</text>
        <dbReference type="Rhea" id="RHEA:14105"/>
        <dbReference type="ChEBI" id="CHEBI:15378"/>
        <dbReference type="ChEBI" id="CHEBI:17388"/>
        <dbReference type="ChEBI" id="CHEBI:57540"/>
        <dbReference type="ChEBI" id="CHEBI:57945"/>
        <dbReference type="ChEBI" id="CHEBI:60039"/>
        <dbReference type="EC" id="1.5.1.2"/>
    </reaction>
</comment>
<evidence type="ECO:0000256" key="5">
    <source>
        <dbReference type="PIRSR" id="PIRSR000193-1"/>
    </source>
</evidence>
<dbReference type="EC" id="1.5.1.2" evidence="4"/>
<comment type="catalytic activity">
    <reaction evidence="4">
        <text>L-proline + NADP(+) = (S)-1-pyrroline-5-carboxylate + NADPH + 2 H(+)</text>
        <dbReference type="Rhea" id="RHEA:14109"/>
        <dbReference type="ChEBI" id="CHEBI:15378"/>
        <dbReference type="ChEBI" id="CHEBI:17388"/>
        <dbReference type="ChEBI" id="CHEBI:57783"/>
        <dbReference type="ChEBI" id="CHEBI:58349"/>
        <dbReference type="ChEBI" id="CHEBI:60039"/>
        <dbReference type="EC" id="1.5.1.2"/>
    </reaction>
</comment>
<feature type="binding site" evidence="5">
    <location>
        <begin position="6"/>
        <end position="12"/>
    </location>
    <ligand>
        <name>NADP(+)</name>
        <dbReference type="ChEBI" id="CHEBI:58349"/>
    </ligand>
</feature>
<dbReference type="HAMAP" id="MF_01925">
    <property type="entry name" value="P5C_reductase"/>
    <property type="match status" value="1"/>
</dbReference>
<evidence type="ECO:0000259" key="6">
    <source>
        <dbReference type="Pfam" id="PF03807"/>
    </source>
</evidence>
<evidence type="ECO:0000256" key="3">
    <source>
        <dbReference type="ARBA" id="ARBA00023002"/>
    </source>
</evidence>
<comment type="function">
    <text evidence="4">Catalyzes the reduction of 1-pyrroline-5-carboxylate (PCA) to L-proline.</text>
</comment>
<dbReference type="InterPro" id="IPR036291">
    <property type="entry name" value="NAD(P)-bd_dom_sf"/>
</dbReference>
<accession>A0A447IR42</accession>
<evidence type="ECO:0000256" key="4">
    <source>
        <dbReference type="HAMAP-Rule" id="MF_01925"/>
    </source>
</evidence>
<keyword evidence="4" id="KW-0963">Cytoplasm</keyword>
<comment type="similarity">
    <text evidence="1 4">Belongs to the pyrroline-5-carboxylate reductase family.</text>
</comment>
<sequence length="262" mass="26809">MRIGIIGATGWLGSALGGRLLSLGIVTPDRLVVANRSGARSDYHGHAVTWARDAVELAALSDIVVVSVRPQDWPALGLGAEGKLVLSFMAGVGSDRLRDCGGRIVRAMPNAAADIGRSWTPWWADQGVTDADRQAVTTILSAIGTSDEIARESQIDLMTALPGSGAAYPALMAVAMARFMTDNGLPPDIAWRAADAAVCGGAAMLAGRIADAPALLAAYRDYRGTTAAGIDAAEAAGFSAAIRAALDAAARKARAMAGDAPA</sequence>
<dbReference type="Pfam" id="PF14748">
    <property type="entry name" value="P5CR_dimer"/>
    <property type="match status" value="1"/>
</dbReference>